<evidence type="ECO:0000256" key="1">
    <source>
        <dbReference type="ARBA" id="ARBA00022729"/>
    </source>
</evidence>
<sequence>MKFLPATAVVLLVFGLAAPTTFAKEVTKIGDIQRGASVTLAGEVVRILDEDEFRLRDDTGSVRVYIGWRNRVMVDVGEQVSVTGFVDDDLVNYFRPEVYAREIVRADGSTITLN</sequence>
<accession>A0A967F2G3</accession>
<reference evidence="3" key="1">
    <citation type="submission" date="2020-03" db="EMBL/GenBank/DDBJ databases">
        <title>Genome of Pelagibius litoralis DSM 21314T.</title>
        <authorList>
            <person name="Wang G."/>
        </authorList>
    </citation>
    <scope>NUCLEOTIDE SEQUENCE</scope>
    <source>
        <strain evidence="3">DSM 21314</strain>
    </source>
</reference>
<keyword evidence="4" id="KW-1185">Reference proteome</keyword>
<dbReference type="Pfam" id="PF04076">
    <property type="entry name" value="BOF"/>
    <property type="match status" value="1"/>
</dbReference>
<protein>
    <submittedName>
        <fullName evidence="3">NirD/YgiW/YdeI family stress tolerance protein</fullName>
    </submittedName>
</protein>
<proteinExistence type="predicted"/>
<dbReference type="SUPFAM" id="SSF101756">
    <property type="entry name" value="Hypothetical protein YgiW"/>
    <property type="match status" value="1"/>
</dbReference>
<evidence type="ECO:0000313" key="4">
    <source>
        <dbReference type="Proteomes" id="UP000761264"/>
    </source>
</evidence>
<dbReference type="InterPro" id="IPR036700">
    <property type="entry name" value="BOBF_sf"/>
</dbReference>
<comment type="caution">
    <text evidence="3">The sequence shown here is derived from an EMBL/GenBank/DDBJ whole genome shotgun (WGS) entry which is preliminary data.</text>
</comment>
<dbReference type="Proteomes" id="UP000761264">
    <property type="component" value="Unassembled WGS sequence"/>
</dbReference>
<dbReference type="InterPro" id="IPR005220">
    <property type="entry name" value="CarO-like"/>
</dbReference>
<feature type="chain" id="PRO_5036753859" evidence="2">
    <location>
        <begin position="24"/>
        <end position="114"/>
    </location>
</feature>
<dbReference type="AlphaFoldDB" id="A0A967F2G3"/>
<keyword evidence="1 2" id="KW-0732">Signal</keyword>
<gene>
    <name evidence="3" type="ORF">HBA54_25455</name>
</gene>
<name>A0A967F2G3_9PROT</name>
<dbReference type="EMBL" id="JAAQPH010000028">
    <property type="protein sequence ID" value="NIA71951.1"/>
    <property type="molecule type" value="Genomic_DNA"/>
</dbReference>
<organism evidence="3 4">
    <name type="scientific">Pelagibius litoralis</name>
    <dbReference type="NCBI Taxonomy" id="374515"/>
    <lineage>
        <taxon>Bacteria</taxon>
        <taxon>Pseudomonadati</taxon>
        <taxon>Pseudomonadota</taxon>
        <taxon>Alphaproteobacteria</taxon>
        <taxon>Rhodospirillales</taxon>
        <taxon>Rhodovibrionaceae</taxon>
        <taxon>Pelagibius</taxon>
    </lineage>
</organism>
<feature type="signal peptide" evidence="2">
    <location>
        <begin position="1"/>
        <end position="23"/>
    </location>
</feature>
<evidence type="ECO:0000313" key="3">
    <source>
        <dbReference type="EMBL" id="NIA71951.1"/>
    </source>
</evidence>
<dbReference type="Gene3D" id="2.40.50.200">
    <property type="entry name" value="Bacterial OB-fold"/>
    <property type="match status" value="1"/>
</dbReference>
<dbReference type="NCBIfam" id="NF033674">
    <property type="entry name" value="stress_OB_fold"/>
    <property type="match status" value="1"/>
</dbReference>
<evidence type="ECO:0000256" key="2">
    <source>
        <dbReference type="SAM" id="SignalP"/>
    </source>
</evidence>